<dbReference type="EMBL" id="BOOR01000016">
    <property type="protein sequence ID" value="GII54273.1"/>
    <property type="molecule type" value="Genomic_DNA"/>
</dbReference>
<dbReference type="AlphaFoldDB" id="A0A8J3XYE8"/>
<dbReference type="Proteomes" id="UP000605992">
    <property type="component" value="Unassembled WGS sequence"/>
</dbReference>
<reference evidence="1" key="1">
    <citation type="submission" date="2021-01" db="EMBL/GenBank/DDBJ databases">
        <title>Whole genome shotgun sequence of Planotetraspora thailandica NBRC 104271.</title>
        <authorList>
            <person name="Komaki H."/>
            <person name="Tamura T."/>
        </authorList>
    </citation>
    <scope>NUCLEOTIDE SEQUENCE</scope>
    <source>
        <strain evidence="1">NBRC 104271</strain>
    </source>
</reference>
<evidence type="ECO:0000313" key="2">
    <source>
        <dbReference type="Proteomes" id="UP000605992"/>
    </source>
</evidence>
<sequence>MCGDGLVRRRALRSAKPEGLAVRIIRRVIDLSDLDARFESLAEDYGRRRIATYAAVVRWEWYDDEAFDLRPLHYERDLRRPGRRLPERPSPAGDHVRIGFDIEDRVVALLEYSGFLDGELHYETLRTYGADVVEQARFYAADGRPIYLHEYRFEAGLIRTASSAAIGGCGYETYEYDGDQVTHVAVHHAERRPGASLRTRLWMSIDAVYDGKGLVRLEISPPGRPPQVKYERPPAGFTVESAWQTVQRELRVQIPRSVRALAVESPAYCVALVYEGPEDPADLTIHVGLDEDRQAYLAENADPDGVWSPADMAYETSADLSAVAATARLLAQELTLARSGIGRDLLAALARTLATEDWSAVLPTTEDFVVYAVDIEMADLDRNMRGGA</sequence>
<organism evidence="1 2">
    <name type="scientific">Planotetraspora thailandica</name>
    <dbReference type="NCBI Taxonomy" id="487172"/>
    <lineage>
        <taxon>Bacteria</taxon>
        <taxon>Bacillati</taxon>
        <taxon>Actinomycetota</taxon>
        <taxon>Actinomycetes</taxon>
        <taxon>Streptosporangiales</taxon>
        <taxon>Streptosporangiaceae</taxon>
        <taxon>Planotetraspora</taxon>
    </lineage>
</organism>
<keyword evidence="2" id="KW-1185">Reference proteome</keyword>
<evidence type="ECO:0000313" key="1">
    <source>
        <dbReference type="EMBL" id="GII54273.1"/>
    </source>
</evidence>
<comment type="caution">
    <text evidence="1">The sequence shown here is derived from an EMBL/GenBank/DDBJ whole genome shotgun (WGS) entry which is preliminary data.</text>
</comment>
<gene>
    <name evidence="1" type="ORF">Pth03_26620</name>
</gene>
<accession>A0A8J3XYE8</accession>
<name>A0A8J3XYE8_9ACTN</name>
<protein>
    <submittedName>
        <fullName evidence="1">Uncharacterized protein</fullName>
    </submittedName>
</protein>
<proteinExistence type="predicted"/>